<protein>
    <submittedName>
        <fullName evidence="1">Uncharacterized protein</fullName>
    </submittedName>
</protein>
<dbReference type="EMBL" id="UYRX01001987">
    <property type="protein sequence ID" value="VDM92528.1"/>
    <property type="molecule type" value="Genomic_DNA"/>
</dbReference>
<reference evidence="1 2" key="1">
    <citation type="submission" date="2018-08" db="EMBL/GenBank/DDBJ databases">
        <authorList>
            <person name="Laetsch R D."/>
            <person name="Stevens L."/>
            <person name="Kumar S."/>
            <person name="Blaxter L. M."/>
        </authorList>
    </citation>
    <scope>NUCLEOTIDE SEQUENCE [LARGE SCALE GENOMIC DNA]</scope>
</reference>
<dbReference type="Proteomes" id="UP000277928">
    <property type="component" value="Unassembled WGS sequence"/>
</dbReference>
<organism evidence="1 2">
    <name type="scientific">Litomosoides sigmodontis</name>
    <name type="common">Filarial nematode worm</name>
    <dbReference type="NCBI Taxonomy" id="42156"/>
    <lineage>
        <taxon>Eukaryota</taxon>
        <taxon>Metazoa</taxon>
        <taxon>Ecdysozoa</taxon>
        <taxon>Nematoda</taxon>
        <taxon>Chromadorea</taxon>
        <taxon>Rhabditida</taxon>
        <taxon>Spirurina</taxon>
        <taxon>Spiruromorpha</taxon>
        <taxon>Filarioidea</taxon>
        <taxon>Onchocercidae</taxon>
        <taxon>Litomosoides</taxon>
    </lineage>
</organism>
<keyword evidence="2" id="KW-1185">Reference proteome</keyword>
<gene>
    <name evidence="1" type="ORF">NLS_LOCUS9823</name>
</gene>
<proteinExistence type="predicted"/>
<name>A0A3P7LYU5_LITSI</name>
<dbReference type="AlphaFoldDB" id="A0A3P7LYU5"/>
<dbReference type="OrthoDB" id="5809959at2759"/>
<evidence type="ECO:0000313" key="2">
    <source>
        <dbReference type="Proteomes" id="UP000277928"/>
    </source>
</evidence>
<accession>A0A3P7LYU5</accession>
<evidence type="ECO:0000313" key="1">
    <source>
        <dbReference type="EMBL" id="VDM92528.1"/>
    </source>
</evidence>
<sequence length="66" mass="7898">MTSAGEAGISELSQRYGWFARGDKVPDEIRVPFNRPSFRHIYQLLPFLRRYLISWLKSMARRKHFL</sequence>
<dbReference type="STRING" id="42156.A0A3P7LYU5"/>